<dbReference type="EMBL" id="CAJNRG010012234">
    <property type="protein sequence ID" value="CAF2138418.1"/>
    <property type="molecule type" value="Genomic_DNA"/>
</dbReference>
<name>A0A816WTE0_9BILA</name>
<dbReference type="Proteomes" id="UP000663842">
    <property type="component" value="Unassembled WGS sequence"/>
</dbReference>
<protein>
    <submittedName>
        <fullName evidence="1">Uncharacterized protein</fullName>
    </submittedName>
</protein>
<dbReference type="Proteomes" id="UP000663887">
    <property type="component" value="Unassembled WGS sequence"/>
</dbReference>
<dbReference type="AlphaFoldDB" id="A0A816WTE0"/>
<gene>
    <name evidence="2" type="ORF">UXM345_LOCUS37196</name>
    <name evidence="1" type="ORF">XDN619_LOCUS26253</name>
</gene>
<reference evidence="1" key="1">
    <citation type="submission" date="2021-02" db="EMBL/GenBank/DDBJ databases">
        <authorList>
            <person name="Nowell W R."/>
        </authorList>
    </citation>
    <scope>NUCLEOTIDE SEQUENCE</scope>
</reference>
<accession>A0A816WTE0</accession>
<sequence length="91" mass="10557">MTAIACSSNKITDYVNRAIDRVFVNDEELIALDPGKQLIDNDPRIKAIKDGIQLKYKLEKEEFQLVWPSLRECILVKRHNVKKKTTENKTN</sequence>
<comment type="caution">
    <text evidence="1">The sequence shown here is derived from an EMBL/GenBank/DDBJ whole genome shotgun (WGS) entry which is preliminary data.</text>
</comment>
<evidence type="ECO:0000313" key="2">
    <source>
        <dbReference type="EMBL" id="CAF4375971.1"/>
    </source>
</evidence>
<evidence type="ECO:0000313" key="1">
    <source>
        <dbReference type="EMBL" id="CAF2138418.1"/>
    </source>
</evidence>
<organism evidence="1 3">
    <name type="scientific">Rotaria magnacalcarata</name>
    <dbReference type="NCBI Taxonomy" id="392030"/>
    <lineage>
        <taxon>Eukaryota</taxon>
        <taxon>Metazoa</taxon>
        <taxon>Spiralia</taxon>
        <taxon>Gnathifera</taxon>
        <taxon>Rotifera</taxon>
        <taxon>Eurotatoria</taxon>
        <taxon>Bdelloidea</taxon>
        <taxon>Philodinida</taxon>
        <taxon>Philodinidae</taxon>
        <taxon>Rotaria</taxon>
    </lineage>
</organism>
<dbReference type="EMBL" id="CAJOBF010019449">
    <property type="protein sequence ID" value="CAF4375971.1"/>
    <property type="molecule type" value="Genomic_DNA"/>
</dbReference>
<proteinExistence type="predicted"/>
<evidence type="ECO:0000313" key="3">
    <source>
        <dbReference type="Proteomes" id="UP000663887"/>
    </source>
</evidence>